<proteinExistence type="predicted"/>
<evidence type="ECO:0000313" key="2">
    <source>
        <dbReference type="Proteomes" id="UP001196413"/>
    </source>
</evidence>
<gene>
    <name evidence="1" type="ORF">KIN20_018247</name>
</gene>
<reference evidence="1" key="1">
    <citation type="submission" date="2021-06" db="EMBL/GenBank/DDBJ databases">
        <title>Parelaphostrongylus tenuis whole genome reference sequence.</title>
        <authorList>
            <person name="Garwood T.J."/>
            <person name="Larsen P.A."/>
            <person name="Fountain-Jones N.M."/>
            <person name="Garbe J.R."/>
            <person name="Macchietto M.G."/>
            <person name="Kania S.A."/>
            <person name="Gerhold R.W."/>
            <person name="Richards J.E."/>
            <person name="Wolf T.M."/>
        </authorList>
    </citation>
    <scope>NUCLEOTIDE SEQUENCE</scope>
    <source>
        <strain evidence="1">MNPRO001-30</strain>
        <tissue evidence="1">Meninges</tissue>
    </source>
</reference>
<keyword evidence="2" id="KW-1185">Reference proteome</keyword>
<dbReference type="EMBL" id="JAHQIW010003636">
    <property type="protein sequence ID" value="KAJ1359494.1"/>
    <property type="molecule type" value="Genomic_DNA"/>
</dbReference>
<dbReference type="AlphaFoldDB" id="A0AAD5N416"/>
<comment type="caution">
    <text evidence="1">The sequence shown here is derived from an EMBL/GenBank/DDBJ whole genome shotgun (WGS) entry which is preliminary data.</text>
</comment>
<evidence type="ECO:0000313" key="1">
    <source>
        <dbReference type="EMBL" id="KAJ1359494.1"/>
    </source>
</evidence>
<organism evidence="1 2">
    <name type="scientific">Parelaphostrongylus tenuis</name>
    <name type="common">Meningeal worm</name>
    <dbReference type="NCBI Taxonomy" id="148309"/>
    <lineage>
        <taxon>Eukaryota</taxon>
        <taxon>Metazoa</taxon>
        <taxon>Ecdysozoa</taxon>
        <taxon>Nematoda</taxon>
        <taxon>Chromadorea</taxon>
        <taxon>Rhabditida</taxon>
        <taxon>Rhabditina</taxon>
        <taxon>Rhabditomorpha</taxon>
        <taxon>Strongyloidea</taxon>
        <taxon>Metastrongylidae</taxon>
        <taxon>Parelaphostrongylus</taxon>
    </lineage>
</organism>
<name>A0AAD5N416_PARTN</name>
<sequence>MSSQAIAYFFTATATIQKYQLEFISEKGSTPTSEDSIVRELMSLSDYGADGFSASCSSAQDRVLGLICRSTNPRETTTMFIACSSKPPLLTTFLKLQMHDPQWTTRGASEITEDIRPSLNEKVLDSILSNRKNLPPVRMASSQQQLLKNLFDFFDTANKNQVVLRAALDMSHDRLNEMIKFANQLTERQNAIDHRLLQIFRQSIAIKEKMEQIRPSFFETLDRIDKISTHLADNQKLTPDEAKFLTVLKEYRTKMFTNAMKTSKLSLEAAQLQREIKGPARAFTASPAANLYVLQHSQEELSSLKRRLDSISTKLEEYGMPRIAENKENIRSLC</sequence>
<accession>A0AAD5N416</accession>
<dbReference type="Proteomes" id="UP001196413">
    <property type="component" value="Unassembled WGS sequence"/>
</dbReference>
<protein>
    <submittedName>
        <fullName evidence="1">Uncharacterized protein</fullName>
    </submittedName>
</protein>